<dbReference type="Gene3D" id="3.30.200.20">
    <property type="entry name" value="Phosphorylase Kinase, domain 1"/>
    <property type="match status" value="1"/>
</dbReference>
<feature type="signal peptide" evidence="1">
    <location>
        <begin position="1"/>
        <end position="21"/>
    </location>
</feature>
<accession>A0ABR2PBL2</accession>
<protein>
    <recommendedName>
        <fullName evidence="4">Protein kinase domain-containing protein</fullName>
    </recommendedName>
</protein>
<feature type="chain" id="PRO_5046185014" description="Protein kinase domain-containing protein" evidence="1">
    <location>
        <begin position="22"/>
        <end position="152"/>
    </location>
</feature>
<evidence type="ECO:0000313" key="3">
    <source>
        <dbReference type="Proteomes" id="UP001396334"/>
    </source>
</evidence>
<dbReference type="Proteomes" id="UP001396334">
    <property type="component" value="Unassembled WGS sequence"/>
</dbReference>
<sequence length="152" mass="17086">MFLKLPLLMELLYFSVLYVSSVLINELAGKSNFTAIYKGSLRNGSTVVVKCIAKTSCKSDESKFLQGLKILTLLKNEKSSEIERLLLFKGFLNGPLEFLSFMALPKVLDICMKAKEANQLSFIRIYICIESAYRQPFKSLALGFWLALTPGI</sequence>
<evidence type="ECO:0000256" key="1">
    <source>
        <dbReference type="SAM" id="SignalP"/>
    </source>
</evidence>
<keyword evidence="3" id="KW-1185">Reference proteome</keyword>
<evidence type="ECO:0000313" key="2">
    <source>
        <dbReference type="EMBL" id="KAK8985798.1"/>
    </source>
</evidence>
<name>A0ABR2PBL2_9ROSI</name>
<dbReference type="EMBL" id="JBBPBN010000068">
    <property type="protein sequence ID" value="KAK8985798.1"/>
    <property type="molecule type" value="Genomic_DNA"/>
</dbReference>
<gene>
    <name evidence="2" type="ORF">V6N11_021651</name>
</gene>
<organism evidence="2 3">
    <name type="scientific">Hibiscus sabdariffa</name>
    <name type="common">roselle</name>
    <dbReference type="NCBI Taxonomy" id="183260"/>
    <lineage>
        <taxon>Eukaryota</taxon>
        <taxon>Viridiplantae</taxon>
        <taxon>Streptophyta</taxon>
        <taxon>Embryophyta</taxon>
        <taxon>Tracheophyta</taxon>
        <taxon>Spermatophyta</taxon>
        <taxon>Magnoliopsida</taxon>
        <taxon>eudicotyledons</taxon>
        <taxon>Gunneridae</taxon>
        <taxon>Pentapetalae</taxon>
        <taxon>rosids</taxon>
        <taxon>malvids</taxon>
        <taxon>Malvales</taxon>
        <taxon>Malvaceae</taxon>
        <taxon>Malvoideae</taxon>
        <taxon>Hibiscus</taxon>
    </lineage>
</organism>
<proteinExistence type="predicted"/>
<reference evidence="2 3" key="1">
    <citation type="journal article" date="2024" name="G3 (Bethesda)">
        <title>Genome assembly of Hibiscus sabdariffa L. provides insights into metabolisms of medicinal natural products.</title>
        <authorList>
            <person name="Kim T."/>
        </authorList>
    </citation>
    <scope>NUCLEOTIDE SEQUENCE [LARGE SCALE GENOMIC DNA]</scope>
    <source>
        <strain evidence="2">TK-2024</strain>
        <tissue evidence="2">Old leaves</tissue>
    </source>
</reference>
<keyword evidence="1" id="KW-0732">Signal</keyword>
<evidence type="ECO:0008006" key="4">
    <source>
        <dbReference type="Google" id="ProtNLM"/>
    </source>
</evidence>
<comment type="caution">
    <text evidence="2">The sequence shown here is derived from an EMBL/GenBank/DDBJ whole genome shotgun (WGS) entry which is preliminary data.</text>
</comment>